<feature type="transmembrane region" description="Helical" evidence="7">
    <location>
        <begin position="26"/>
        <end position="47"/>
    </location>
</feature>
<feature type="transmembrane region" description="Helical" evidence="7">
    <location>
        <begin position="268"/>
        <end position="290"/>
    </location>
</feature>
<keyword evidence="3" id="KW-1003">Cell membrane</keyword>
<comment type="subcellular location">
    <subcellularLocation>
        <location evidence="1">Cell membrane</location>
        <topology evidence="1">Multi-pass membrane protein</topology>
    </subcellularLocation>
</comment>
<evidence type="ECO:0000256" key="6">
    <source>
        <dbReference type="ARBA" id="ARBA00023136"/>
    </source>
</evidence>
<feature type="transmembrane region" description="Helical" evidence="7">
    <location>
        <begin position="67"/>
        <end position="87"/>
    </location>
</feature>
<keyword evidence="10" id="KW-1185">Reference proteome</keyword>
<feature type="transmembrane region" description="Helical" evidence="7">
    <location>
        <begin position="302"/>
        <end position="320"/>
    </location>
</feature>
<dbReference type="Proteomes" id="UP000032233">
    <property type="component" value="Unassembled WGS sequence"/>
</dbReference>
<evidence type="ECO:0000313" key="10">
    <source>
        <dbReference type="Proteomes" id="UP000032233"/>
    </source>
</evidence>
<dbReference type="Pfam" id="PF11700">
    <property type="entry name" value="ATG22"/>
    <property type="match status" value="1"/>
</dbReference>
<dbReference type="InterPro" id="IPR024671">
    <property type="entry name" value="Atg22-like"/>
</dbReference>
<keyword evidence="5 7" id="KW-1133">Transmembrane helix</keyword>
<feature type="transmembrane region" description="Helical" evidence="7">
    <location>
        <begin position="99"/>
        <end position="116"/>
    </location>
</feature>
<comment type="caution">
    <text evidence="9">The sequence shown here is derived from an EMBL/GenBank/DDBJ whole genome shotgun (WGS) entry which is preliminary data.</text>
</comment>
<evidence type="ECO:0000259" key="8">
    <source>
        <dbReference type="PROSITE" id="PS50850"/>
    </source>
</evidence>
<evidence type="ECO:0000256" key="1">
    <source>
        <dbReference type="ARBA" id="ARBA00004651"/>
    </source>
</evidence>
<evidence type="ECO:0000256" key="2">
    <source>
        <dbReference type="ARBA" id="ARBA00022448"/>
    </source>
</evidence>
<feature type="transmembrane region" description="Helical" evidence="7">
    <location>
        <begin position="326"/>
        <end position="349"/>
    </location>
</feature>
<name>A0A0D2GKP1_9BACT</name>
<dbReference type="AlphaFoldDB" id="A0A0D2GKP1"/>
<dbReference type="OrthoDB" id="5412090at2"/>
<dbReference type="Pfam" id="PF07690">
    <property type="entry name" value="MFS_1"/>
    <property type="match status" value="1"/>
</dbReference>
<dbReference type="InterPro" id="IPR001958">
    <property type="entry name" value="Tet-R_TetA/multi-R_MdtG-like"/>
</dbReference>
<dbReference type="InParanoid" id="A0A0D2GKP1"/>
<dbReference type="GO" id="GO:0005886">
    <property type="term" value="C:plasma membrane"/>
    <property type="evidence" value="ECO:0007669"/>
    <property type="project" value="UniProtKB-SubCell"/>
</dbReference>
<feature type="transmembrane region" description="Helical" evidence="7">
    <location>
        <begin position="245"/>
        <end position="262"/>
    </location>
</feature>
<reference evidence="9 10" key="1">
    <citation type="submission" date="2013-11" db="EMBL/GenBank/DDBJ databases">
        <title>Metagenomic analysis of a methanogenic consortium involved in long chain n-alkane degradation.</title>
        <authorList>
            <person name="Davidova I.A."/>
            <person name="Callaghan A.V."/>
            <person name="Wawrik B."/>
            <person name="Pruitt S."/>
            <person name="Marks C."/>
            <person name="Duncan K.E."/>
            <person name="Suflita J.M."/>
        </authorList>
    </citation>
    <scope>NUCLEOTIDE SEQUENCE [LARGE SCALE GENOMIC DNA]</scope>
    <source>
        <strain evidence="9 10">SPR</strain>
    </source>
</reference>
<sequence length="417" mass="44899">MVQVFRLMRFSFFIDKINNTSWQRTLYVMFFARMIAMIGFSSIFPFLPLYVKSLGSATSLGVDLCVGLVYSGQAFSMMIASPIWGALSDRWGRKIMVERAMFGGVVIMSLMAFVSSAEELVFLRMIQGMITGIMGSTNALVAACVPRGRMGYAMGMMTVGVGLGLGLGPVIGGVVADAFGYDAAFYVTAILLLLAGFITLWGVEEEFEPVVNKGDKKVSFIASWRRILSLPGVMLIYSLRFINQMSRILFIPILPLFALTLLEDPEGVNSFTGVVIGLSSLATAFFSVYLGQVGDRGSHRKILIVCLALAGVFFVSHGFAQNAWQLLVLQVFYGVALGGSVTGISALLAHLTKHGDEGAVYGLDSSVNSGARMLGPLLGVGISAALGVRTVFFLAGSLYIVACILALWKLPKETVEN</sequence>
<dbReference type="PRINTS" id="PR01035">
    <property type="entry name" value="TCRTETA"/>
</dbReference>
<dbReference type="STRING" id="1429043.X474_04070"/>
<accession>A0A0D2GKP1</accession>
<evidence type="ECO:0000256" key="3">
    <source>
        <dbReference type="ARBA" id="ARBA00022475"/>
    </source>
</evidence>
<evidence type="ECO:0000256" key="5">
    <source>
        <dbReference type="ARBA" id="ARBA00022989"/>
    </source>
</evidence>
<proteinExistence type="predicted"/>
<evidence type="ECO:0000256" key="4">
    <source>
        <dbReference type="ARBA" id="ARBA00022692"/>
    </source>
</evidence>
<dbReference type="InterPro" id="IPR020846">
    <property type="entry name" value="MFS_dom"/>
</dbReference>
<keyword evidence="2" id="KW-0813">Transport</keyword>
<dbReference type="PANTHER" id="PTHR43414:SF6">
    <property type="entry name" value="MULTIDRUG RESISTANCE PROTEIN MDTG"/>
    <property type="match status" value="1"/>
</dbReference>
<feature type="transmembrane region" description="Helical" evidence="7">
    <location>
        <begin position="183"/>
        <end position="203"/>
    </location>
</feature>
<dbReference type="InterPro" id="IPR011701">
    <property type="entry name" value="MFS"/>
</dbReference>
<keyword evidence="6 7" id="KW-0472">Membrane</keyword>
<dbReference type="GO" id="GO:0022857">
    <property type="term" value="F:transmembrane transporter activity"/>
    <property type="evidence" value="ECO:0007669"/>
    <property type="project" value="InterPro"/>
</dbReference>
<feature type="transmembrane region" description="Helical" evidence="7">
    <location>
        <begin position="377"/>
        <end position="408"/>
    </location>
</feature>
<feature type="transmembrane region" description="Helical" evidence="7">
    <location>
        <begin position="152"/>
        <end position="171"/>
    </location>
</feature>
<dbReference type="PROSITE" id="PS50850">
    <property type="entry name" value="MFS"/>
    <property type="match status" value="1"/>
</dbReference>
<dbReference type="Gene3D" id="1.20.1250.20">
    <property type="entry name" value="MFS general substrate transporter like domains"/>
    <property type="match status" value="2"/>
</dbReference>
<dbReference type="InterPro" id="IPR036259">
    <property type="entry name" value="MFS_trans_sf"/>
</dbReference>
<evidence type="ECO:0000313" key="9">
    <source>
        <dbReference type="EMBL" id="KIX15322.1"/>
    </source>
</evidence>
<dbReference type="SUPFAM" id="SSF103473">
    <property type="entry name" value="MFS general substrate transporter"/>
    <property type="match status" value="2"/>
</dbReference>
<protein>
    <submittedName>
        <fullName evidence="9">MFS transporter</fullName>
    </submittedName>
</protein>
<dbReference type="PANTHER" id="PTHR43414">
    <property type="entry name" value="MULTIDRUG RESISTANCE PROTEIN MDTG"/>
    <property type="match status" value="1"/>
</dbReference>
<gene>
    <name evidence="9" type="ORF">X474_04070</name>
</gene>
<dbReference type="FunCoup" id="A0A0D2GKP1">
    <property type="interactions" value="218"/>
</dbReference>
<dbReference type="EMBL" id="AZAC01000003">
    <property type="protein sequence ID" value="KIX15322.1"/>
    <property type="molecule type" value="Genomic_DNA"/>
</dbReference>
<evidence type="ECO:0000256" key="7">
    <source>
        <dbReference type="SAM" id="Phobius"/>
    </source>
</evidence>
<organism evidence="9 10">
    <name type="scientific">Dethiosulfatarculus sandiegensis</name>
    <dbReference type="NCBI Taxonomy" id="1429043"/>
    <lineage>
        <taxon>Bacteria</taxon>
        <taxon>Pseudomonadati</taxon>
        <taxon>Thermodesulfobacteriota</taxon>
        <taxon>Desulfarculia</taxon>
        <taxon>Desulfarculales</taxon>
        <taxon>Desulfarculaceae</taxon>
        <taxon>Dethiosulfatarculus</taxon>
    </lineage>
</organism>
<keyword evidence="4 7" id="KW-0812">Transmembrane</keyword>
<feature type="domain" description="Major facilitator superfamily (MFS) profile" evidence="8">
    <location>
        <begin position="25"/>
        <end position="414"/>
    </location>
</feature>